<dbReference type="OrthoDB" id="5470570at2"/>
<dbReference type="PROSITE" id="PS00409">
    <property type="entry name" value="PROKAR_NTER_METHYL"/>
    <property type="match status" value="1"/>
</dbReference>
<evidence type="ECO:0000256" key="1">
    <source>
        <dbReference type="SAM" id="Phobius"/>
    </source>
</evidence>
<keyword evidence="1" id="KW-0812">Transmembrane</keyword>
<keyword evidence="3" id="KW-1185">Reference proteome</keyword>
<dbReference type="InterPro" id="IPR012902">
    <property type="entry name" value="N_methyl_site"/>
</dbReference>
<dbReference type="AlphaFoldDB" id="D6SK40"/>
<comment type="caution">
    <text evidence="2">The sequence shown here is derived from an EMBL/GenBank/DDBJ whole genome shotgun (WGS) entry which is preliminary data.</text>
</comment>
<dbReference type="Pfam" id="PF07963">
    <property type="entry name" value="N_methyl"/>
    <property type="match status" value="1"/>
</dbReference>
<protein>
    <recommendedName>
        <fullName evidence="4">Prepilin-type N-terminal cleavage/methylation domain-containing protein</fullName>
    </recommendedName>
</protein>
<evidence type="ECO:0000313" key="3">
    <source>
        <dbReference type="Proteomes" id="UP000005496"/>
    </source>
</evidence>
<sequence length="318" mass="36006">MKSPPYTPSSTKGLTLIELLVALAISSIVIALVLPLLLSNQRLVKVDQSRTAVFQNLRSAMEMVGTDVRIAGERLEQRGGPNIMPIEIVKGENGDPDELILRRNLLDYTLPVCDTLNADNAEHNINVRQVGNNPPWNNYPECQGHPGEVPHELEIWREYRDNQGGDVRIYIYDPIIKIGEFFIYDHDDSSDIQVHRKAGKWKNSYGNDVGNSGASEKLPKLYVLEERRYRLNTENNILELVINGNDEEVKNIAGEIFDFRVQAVMIDGSTVDEISTTSHWRNLKAIKVTLESKSSVQDETVQRTISSRFFPRNVMSEM</sequence>
<dbReference type="InterPro" id="IPR045584">
    <property type="entry name" value="Pilin-like"/>
</dbReference>
<evidence type="ECO:0008006" key="4">
    <source>
        <dbReference type="Google" id="ProtNLM"/>
    </source>
</evidence>
<name>D6SK40_9BACT</name>
<evidence type="ECO:0000313" key="2">
    <source>
        <dbReference type="EMBL" id="EFI36243.1"/>
    </source>
</evidence>
<keyword evidence="1" id="KW-0472">Membrane</keyword>
<reference evidence="2" key="1">
    <citation type="submission" date="2010-05" db="EMBL/GenBank/DDBJ databases">
        <title>The draft genome of Desulfonatronospira thiodismutans ASO3-1.</title>
        <authorList>
            <consortium name="US DOE Joint Genome Institute (JGI-PGF)"/>
            <person name="Lucas S."/>
            <person name="Copeland A."/>
            <person name="Lapidus A."/>
            <person name="Cheng J.-F."/>
            <person name="Bruce D."/>
            <person name="Goodwin L."/>
            <person name="Pitluck S."/>
            <person name="Chertkov O."/>
            <person name="Brettin T."/>
            <person name="Detter J.C."/>
            <person name="Han C."/>
            <person name="Land M.L."/>
            <person name="Hauser L."/>
            <person name="Kyrpides N."/>
            <person name="Mikhailova N."/>
            <person name="Muyzer G."/>
            <person name="Woyke T."/>
        </authorList>
    </citation>
    <scope>NUCLEOTIDE SEQUENCE [LARGE SCALE GENOMIC DNA]</scope>
    <source>
        <strain evidence="2">ASO3-1</strain>
    </source>
</reference>
<dbReference type="SUPFAM" id="SSF54523">
    <property type="entry name" value="Pili subunits"/>
    <property type="match status" value="1"/>
</dbReference>
<dbReference type="Proteomes" id="UP000005496">
    <property type="component" value="Unassembled WGS sequence"/>
</dbReference>
<keyword evidence="1" id="KW-1133">Transmembrane helix</keyword>
<accession>D6SK40</accession>
<dbReference type="NCBIfam" id="TIGR02532">
    <property type="entry name" value="IV_pilin_GFxxxE"/>
    <property type="match status" value="1"/>
</dbReference>
<proteinExistence type="predicted"/>
<dbReference type="EMBL" id="ACJN02000001">
    <property type="protein sequence ID" value="EFI36243.1"/>
    <property type="molecule type" value="Genomic_DNA"/>
</dbReference>
<organism evidence="2 3">
    <name type="scientific">Desulfonatronospira thiodismutans ASO3-1</name>
    <dbReference type="NCBI Taxonomy" id="555779"/>
    <lineage>
        <taxon>Bacteria</taxon>
        <taxon>Pseudomonadati</taxon>
        <taxon>Thermodesulfobacteriota</taxon>
        <taxon>Desulfovibrionia</taxon>
        <taxon>Desulfovibrionales</taxon>
        <taxon>Desulfonatronovibrionaceae</taxon>
        <taxon>Desulfonatronospira</taxon>
    </lineage>
</organism>
<gene>
    <name evidence="2" type="ORF">Dthio_PD3700</name>
</gene>
<feature type="transmembrane region" description="Helical" evidence="1">
    <location>
        <begin position="20"/>
        <end position="38"/>
    </location>
</feature>
<dbReference type="eggNOG" id="COG4966">
    <property type="taxonomic scope" value="Bacteria"/>
</dbReference>